<evidence type="ECO:0000313" key="4">
    <source>
        <dbReference type="Proteomes" id="UP000245629"/>
    </source>
</evidence>
<reference evidence="4" key="1">
    <citation type="submission" date="2018-05" db="EMBL/GenBank/DDBJ databases">
        <title>Azospirillum thermophila sp. nov., a novel isolated from hot spring.</title>
        <authorList>
            <person name="Zhao Z."/>
        </authorList>
    </citation>
    <scope>NUCLEOTIDE SEQUENCE [LARGE SCALE GENOMIC DNA]</scope>
    <source>
        <strain evidence="4">CFH 70021</strain>
        <plasmid evidence="4">unnamed1</plasmid>
    </source>
</reference>
<dbReference type="OrthoDB" id="8794034at2"/>
<keyword evidence="1" id="KW-0175">Coiled coil</keyword>
<dbReference type="Pfam" id="PF25917">
    <property type="entry name" value="BSH_RND"/>
    <property type="match status" value="1"/>
</dbReference>
<evidence type="ECO:0000259" key="2">
    <source>
        <dbReference type="Pfam" id="PF25917"/>
    </source>
</evidence>
<dbReference type="Proteomes" id="UP000245629">
    <property type="component" value="Plasmid unnamed1"/>
</dbReference>
<dbReference type="AlphaFoldDB" id="A0A2S2CX90"/>
<organism evidence="3 4">
    <name type="scientific">Azospirillum thermophilum</name>
    <dbReference type="NCBI Taxonomy" id="2202148"/>
    <lineage>
        <taxon>Bacteria</taxon>
        <taxon>Pseudomonadati</taxon>
        <taxon>Pseudomonadota</taxon>
        <taxon>Alphaproteobacteria</taxon>
        <taxon>Rhodospirillales</taxon>
        <taxon>Azospirillaceae</taxon>
        <taxon>Azospirillum</taxon>
    </lineage>
</organism>
<keyword evidence="3" id="KW-0614">Plasmid</keyword>
<dbReference type="PANTHER" id="PTHR30469:SF15">
    <property type="entry name" value="HLYD FAMILY OF SECRETION PROTEINS"/>
    <property type="match status" value="1"/>
</dbReference>
<feature type="domain" description="Multidrug resistance protein MdtA-like barrel-sandwich hybrid" evidence="2">
    <location>
        <begin position="59"/>
        <end position="201"/>
    </location>
</feature>
<dbReference type="Gene3D" id="1.10.287.470">
    <property type="entry name" value="Helix hairpin bin"/>
    <property type="match status" value="1"/>
</dbReference>
<keyword evidence="4" id="KW-1185">Reference proteome</keyword>
<gene>
    <name evidence="3" type="ORF">DEW08_24360</name>
</gene>
<dbReference type="KEGG" id="azz:DEW08_24360"/>
<dbReference type="Gene3D" id="2.40.30.170">
    <property type="match status" value="1"/>
</dbReference>
<dbReference type="Gene3D" id="2.40.50.100">
    <property type="match status" value="1"/>
</dbReference>
<accession>A0A2S2CX90</accession>
<dbReference type="InterPro" id="IPR058625">
    <property type="entry name" value="MdtA-like_BSH"/>
</dbReference>
<dbReference type="PANTHER" id="PTHR30469">
    <property type="entry name" value="MULTIDRUG RESISTANCE PROTEIN MDTA"/>
    <property type="match status" value="1"/>
</dbReference>
<name>A0A2S2CX90_9PROT</name>
<dbReference type="RefSeq" id="WP_109332085.1">
    <property type="nucleotide sequence ID" value="NZ_CP029356.1"/>
</dbReference>
<geneLocation type="plasmid" evidence="3 4">
    <name>unnamed1</name>
</geneLocation>
<evidence type="ECO:0000256" key="1">
    <source>
        <dbReference type="SAM" id="Coils"/>
    </source>
</evidence>
<evidence type="ECO:0000313" key="3">
    <source>
        <dbReference type="EMBL" id="AWK89133.1"/>
    </source>
</evidence>
<dbReference type="SUPFAM" id="SSF111369">
    <property type="entry name" value="HlyD-like secretion proteins"/>
    <property type="match status" value="1"/>
</dbReference>
<sequence>MNPVLLYRIVDAAALLLLLLLLSGCGDETAAEAVVTRPVTNPAAISRCRIDVEGGVIRLAAQREGLIQEVAVEEGDRVAGDQPLARIDSRQAELRAAVAEAELEQARAVVVTERHRVAAAERELLRRRGSGEAVSRRQLDEAETELAVRRSQLAAAEVAVTLAERRLAESRFEVEVRTIRAPVSGTIVRRRARPGDGVTVQTVTELFQLLPDSPRIARCTMEEMFLRNLSVGQTARVVLESDEAVGFPARVKRIGAVFGVPPASEDPTAKVDIRTVEVVLSLPPDAELRIGQRVRAYVVAGPSPMAGRDGGSAMLR</sequence>
<feature type="coiled-coil region" evidence="1">
    <location>
        <begin position="84"/>
        <end position="159"/>
    </location>
</feature>
<proteinExistence type="predicted"/>
<dbReference type="EMBL" id="CP029356">
    <property type="protein sequence ID" value="AWK89133.1"/>
    <property type="molecule type" value="Genomic_DNA"/>
</dbReference>
<dbReference type="GO" id="GO:1990281">
    <property type="term" value="C:efflux pump complex"/>
    <property type="evidence" value="ECO:0007669"/>
    <property type="project" value="TreeGrafter"/>
</dbReference>
<protein>
    <submittedName>
        <fullName evidence="3">Hemolysin secretion protein D</fullName>
    </submittedName>
</protein>
<dbReference type="GO" id="GO:0015562">
    <property type="term" value="F:efflux transmembrane transporter activity"/>
    <property type="evidence" value="ECO:0007669"/>
    <property type="project" value="TreeGrafter"/>
</dbReference>